<keyword evidence="11" id="KW-0317">Glutathione biosynthesis</keyword>
<keyword evidence="4 11" id="KW-0808">Transferase</keyword>
<evidence type="ECO:0000256" key="11">
    <source>
        <dbReference type="RuleBase" id="RU368036"/>
    </source>
</evidence>
<name>A0A317N2S4_9GAMM</name>
<reference evidence="13 14" key="1">
    <citation type="submission" date="2018-05" db="EMBL/GenBank/DDBJ databases">
        <title>Genomic Encyclopedia of Type Strains, Phase IV (KMG-IV): sequencing the most valuable type-strain genomes for metagenomic binning, comparative biology and taxonomic classification.</title>
        <authorList>
            <person name="Goeker M."/>
        </authorList>
    </citation>
    <scope>NUCLEOTIDE SEQUENCE [LARGE SCALE GENOMIC DNA]</scope>
    <source>
        <strain evidence="13 14">DSM 23606</strain>
    </source>
</reference>
<comment type="caution">
    <text evidence="13">The sequence shown here is derived from an EMBL/GenBank/DDBJ whole genome shotgun (WGS) entry which is preliminary data.</text>
</comment>
<dbReference type="EC" id="3.4.19.13" evidence="11"/>
<comment type="catalytic activity">
    <reaction evidence="1 11">
        <text>an S-substituted glutathione + H2O = an S-substituted L-cysteinylglycine + L-glutamate</text>
        <dbReference type="Rhea" id="RHEA:59468"/>
        <dbReference type="ChEBI" id="CHEBI:15377"/>
        <dbReference type="ChEBI" id="CHEBI:29985"/>
        <dbReference type="ChEBI" id="CHEBI:90779"/>
        <dbReference type="ChEBI" id="CHEBI:143103"/>
        <dbReference type="EC" id="3.4.19.13"/>
    </reaction>
</comment>
<dbReference type="GO" id="GO:0103068">
    <property type="term" value="F:leukotriene C4 gamma-glutamyl transferase activity"/>
    <property type="evidence" value="ECO:0007669"/>
    <property type="project" value="UniProtKB-EC"/>
</dbReference>
<keyword evidence="7 11" id="KW-0012">Acyltransferase</keyword>
<dbReference type="UniPathway" id="UPA00204"/>
<evidence type="ECO:0000256" key="3">
    <source>
        <dbReference type="ARBA" id="ARBA00009381"/>
    </source>
</evidence>
<evidence type="ECO:0000256" key="2">
    <source>
        <dbReference type="ARBA" id="ARBA00001089"/>
    </source>
</evidence>
<keyword evidence="6 11" id="KW-0865">Zymogen</keyword>
<accession>A0A317N2S4</accession>
<keyword evidence="5 11" id="KW-0378">Hydrolase</keyword>
<comment type="similarity">
    <text evidence="3 11">Belongs to the gamma-glutamyltransferase family.</text>
</comment>
<feature type="binding site" evidence="10">
    <location>
        <position position="109"/>
    </location>
    <ligand>
        <name>L-glutamate</name>
        <dbReference type="ChEBI" id="CHEBI:29985"/>
    </ligand>
</feature>
<dbReference type="Gene3D" id="3.60.20.40">
    <property type="match status" value="1"/>
</dbReference>
<dbReference type="EC" id="2.3.2.2" evidence="11"/>
<comment type="catalytic activity">
    <reaction evidence="8 11">
        <text>an N-terminal (5-L-glutamyl)-[peptide] + an alpha-amino acid = 5-L-glutamyl amino acid + an N-terminal L-alpha-aminoacyl-[peptide]</text>
        <dbReference type="Rhea" id="RHEA:23904"/>
        <dbReference type="Rhea" id="RHEA-COMP:9780"/>
        <dbReference type="Rhea" id="RHEA-COMP:9795"/>
        <dbReference type="ChEBI" id="CHEBI:77644"/>
        <dbReference type="ChEBI" id="CHEBI:78597"/>
        <dbReference type="ChEBI" id="CHEBI:78599"/>
        <dbReference type="ChEBI" id="CHEBI:78608"/>
        <dbReference type="EC" id="2.3.2.2"/>
    </reaction>
</comment>
<feature type="binding site" evidence="10">
    <location>
        <position position="431"/>
    </location>
    <ligand>
        <name>L-glutamate</name>
        <dbReference type="ChEBI" id="CHEBI:29985"/>
    </ligand>
</feature>
<protein>
    <recommendedName>
        <fullName evidence="11">Glutathione hydrolase proenzyme</fullName>
        <ecNumber evidence="11">2.3.2.2</ecNumber>
        <ecNumber evidence="11">3.4.19.13</ecNumber>
    </recommendedName>
    <component>
        <recommendedName>
            <fullName evidence="11">Glutathione hydrolase large chain</fullName>
        </recommendedName>
    </component>
    <component>
        <recommendedName>
            <fullName evidence="11">Glutathione hydrolase small chain</fullName>
        </recommendedName>
    </component>
</protein>
<feature type="active site" description="Nucleophile" evidence="9">
    <location>
        <position position="391"/>
    </location>
</feature>
<evidence type="ECO:0000313" key="14">
    <source>
        <dbReference type="Proteomes" id="UP000246569"/>
    </source>
</evidence>
<evidence type="ECO:0000256" key="4">
    <source>
        <dbReference type="ARBA" id="ARBA00022679"/>
    </source>
</evidence>
<dbReference type="Proteomes" id="UP000246569">
    <property type="component" value="Unassembled WGS sequence"/>
</dbReference>
<evidence type="ECO:0000256" key="12">
    <source>
        <dbReference type="SAM" id="SignalP"/>
    </source>
</evidence>
<dbReference type="GO" id="GO:0006751">
    <property type="term" value="P:glutathione catabolic process"/>
    <property type="evidence" value="ECO:0007669"/>
    <property type="project" value="UniProtKB-UniRule"/>
</dbReference>
<dbReference type="SUPFAM" id="SSF56235">
    <property type="entry name" value="N-terminal nucleophile aminohydrolases (Ntn hydrolases)"/>
    <property type="match status" value="1"/>
</dbReference>
<dbReference type="InterPro" id="IPR043137">
    <property type="entry name" value="GGT_ssub_C"/>
</dbReference>
<dbReference type="OrthoDB" id="5297205at2"/>
<comment type="pathway">
    <text evidence="11">Sulfur metabolism; glutathione metabolism.</text>
</comment>
<comment type="subunit">
    <text evidence="11">This enzyme consists of two polypeptide chains, which are synthesized in precursor form from a single polypeptide.</text>
</comment>
<evidence type="ECO:0000256" key="6">
    <source>
        <dbReference type="ARBA" id="ARBA00023145"/>
    </source>
</evidence>
<evidence type="ECO:0000256" key="9">
    <source>
        <dbReference type="PIRSR" id="PIRSR600101-1"/>
    </source>
</evidence>
<dbReference type="RefSeq" id="WP_110017112.1">
    <property type="nucleotide sequence ID" value="NZ_QGTJ01000002.1"/>
</dbReference>
<feature type="binding site" evidence="10">
    <location>
        <position position="478"/>
    </location>
    <ligand>
        <name>L-glutamate</name>
        <dbReference type="ChEBI" id="CHEBI:29985"/>
    </ligand>
</feature>
<evidence type="ECO:0000256" key="1">
    <source>
        <dbReference type="ARBA" id="ARBA00001049"/>
    </source>
</evidence>
<gene>
    <name evidence="13" type="ORF">C7443_10296</name>
</gene>
<sequence>MSASRPLLLALALALGGAPAFAAPAPEAASGWTAKQAVHRREYMVVAAHPLAVAAGQAMLARGGSAVDAAIATQLVLNLVEPQSSGLGGGAFLLHWDAGRRTLSTLDGRETAPAAVDERLFLDADGQPLGFMAAVIGGRSVGVPGTPRLLEAAHRRWGRLPWAELFVPAIRLAREGFIVTPRLAGAIAAAGDFGNAAAQAYFHHADGTPLRAGERLVNAPLAATLEHLAAQGADAYYRGEIAADIVRTVQAAANPGRLSAADLAAYTVRERAPVCAPYRRWRVCGMGAPSSGGITLLQMLGMLEHFPPGDGSVDAVHRYTEAGRLAYADRNRYIADPDFVSVPLAGLLDPAYLAARAALIRPERSLGTAAAGTPPGAQAAASGRAADLPSTSQISIVDRDGNAVSMTTTIENGFGSRLLVDGFLLNNELTDFSFVPSVDGVAVANRVEAGKRPRSSMAPTLVFDADGRLSLVLGSPGGSAIINYVAKTLLGVLDCGLDMQQAIDLPNLGSRNGPTELEAGRGLEALGEALRARGHTVRFVEFNSGTHAIRRVGDGWEGGADPRREGIAAGE</sequence>
<dbReference type="PANTHER" id="PTHR43199">
    <property type="entry name" value="GLUTATHIONE HYDROLASE"/>
    <property type="match status" value="1"/>
</dbReference>
<evidence type="ECO:0000256" key="5">
    <source>
        <dbReference type="ARBA" id="ARBA00022801"/>
    </source>
</evidence>
<dbReference type="InterPro" id="IPR029055">
    <property type="entry name" value="Ntn_hydrolases_N"/>
</dbReference>
<dbReference type="PRINTS" id="PR01210">
    <property type="entry name" value="GGTRANSPTASE"/>
</dbReference>
<keyword evidence="14" id="KW-1185">Reference proteome</keyword>
<evidence type="ECO:0000313" key="13">
    <source>
        <dbReference type="EMBL" id="PWV64447.1"/>
    </source>
</evidence>
<evidence type="ECO:0000256" key="10">
    <source>
        <dbReference type="PIRSR" id="PIRSR600101-2"/>
    </source>
</evidence>
<dbReference type="AlphaFoldDB" id="A0A317N2S4"/>
<feature type="chain" id="PRO_5016337486" description="Glutathione hydrolase proenzyme" evidence="12">
    <location>
        <begin position="23"/>
        <end position="571"/>
    </location>
</feature>
<dbReference type="GO" id="GO:0006750">
    <property type="term" value="P:glutathione biosynthetic process"/>
    <property type="evidence" value="ECO:0007669"/>
    <property type="project" value="UniProtKB-KW"/>
</dbReference>
<dbReference type="Pfam" id="PF01019">
    <property type="entry name" value="G_glu_transpept"/>
    <property type="match status" value="1"/>
</dbReference>
<comment type="PTM">
    <text evidence="11">Cleaved by autocatalysis into a large and a small subunit.</text>
</comment>
<dbReference type="InterPro" id="IPR000101">
    <property type="entry name" value="GGT_peptidase"/>
</dbReference>
<proteinExistence type="inferred from homology"/>
<dbReference type="EMBL" id="QGTJ01000002">
    <property type="protein sequence ID" value="PWV64447.1"/>
    <property type="molecule type" value="Genomic_DNA"/>
</dbReference>
<feature type="signal peptide" evidence="12">
    <location>
        <begin position="1"/>
        <end position="22"/>
    </location>
</feature>
<dbReference type="Gene3D" id="1.10.246.130">
    <property type="match status" value="1"/>
</dbReference>
<feature type="binding site" evidence="10">
    <location>
        <begin position="455"/>
        <end position="456"/>
    </location>
    <ligand>
        <name>L-glutamate</name>
        <dbReference type="ChEBI" id="CHEBI:29985"/>
    </ligand>
</feature>
<evidence type="ECO:0000256" key="7">
    <source>
        <dbReference type="ARBA" id="ARBA00023315"/>
    </source>
</evidence>
<dbReference type="InterPro" id="IPR051792">
    <property type="entry name" value="GGT_bact"/>
</dbReference>
<dbReference type="NCBIfam" id="TIGR00066">
    <property type="entry name" value="g_glut_trans"/>
    <property type="match status" value="1"/>
</dbReference>
<dbReference type="GO" id="GO:0036374">
    <property type="term" value="F:glutathione hydrolase activity"/>
    <property type="evidence" value="ECO:0007669"/>
    <property type="project" value="UniProtKB-UniRule"/>
</dbReference>
<dbReference type="PANTHER" id="PTHR43199:SF1">
    <property type="entry name" value="GLUTATHIONE HYDROLASE PROENZYME"/>
    <property type="match status" value="1"/>
</dbReference>
<organism evidence="13 14">
    <name type="scientific">Plasticicumulans acidivorans</name>
    <dbReference type="NCBI Taxonomy" id="886464"/>
    <lineage>
        <taxon>Bacteria</taxon>
        <taxon>Pseudomonadati</taxon>
        <taxon>Pseudomonadota</taxon>
        <taxon>Gammaproteobacteria</taxon>
        <taxon>Candidatus Competibacteraceae</taxon>
        <taxon>Plasticicumulans</taxon>
    </lineage>
</organism>
<evidence type="ECO:0000256" key="8">
    <source>
        <dbReference type="ARBA" id="ARBA00047417"/>
    </source>
</evidence>
<comment type="catalytic activity">
    <reaction evidence="2 11">
        <text>glutathione + H2O = L-cysteinylglycine + L-glutamate</text>
        <dbReference type="Rhea" id="RHEA:28807"/>
        <dbReference type="ChEBI" id="CHEBI:15377"/>
        <dbReference type="ChEBI" id="CHEBI:29985"/>
        <dbReference type="ChEBI" id="CHEBI:57925"/>
        <dbReference type="ChEBI" id="CHEBI:61694"/>
        <dbReference type="EC" id="3.4.19.13"/>
    </reaction>
</comment>
<keyword evidence="12" id="KW-0732">Signal</keyword>
<dbReference type="InterPro" id="IPR043138">
    <property type="entry name" value="GGT_lsub"/>
</dbReference>